<proteinExistence type="predicted"/>
<protein>
    <recommendedName>
        <fullName evidence="3">IPExxxVDY family protein</fullName>
    </recommendedName>
</protein>
<evidence type="ECO:0000313" key="1">
    <source>
        <dbReference type="EMBL" id="AOW21334.1"/>
    </source>
</evidence>
<dbReference type="Proteomes" id="UP000176050">
    <property type="component" value="Chromosome"/>
</dbReference>
<accession>A0A1D8P9S6</accession>
<name>A0A1D8P9S6_9FLAO</name>
<keyword evidence="2" id="KW-1185">Reference proteome</keyword>
<dbReference type="OrthoDB" id="676614at2"/>
<evidence type="ECO:0008006" key="3">
    <source>
        <dbReference type="Google" id="ProtNLM"/>
    </source>
</evidence>
<dbReference type="STRING" id="1850246.LPB138_11870"/>
<sequence>MQIHSLELADDYTLIGIHTSEEDYRLAYLLNQNLHTSFTKYKNSLDFQNRNVSFNVFEFLDERNQVTNYLISNKFIGKSTVKYPTNLFSNTETFSIKEYLISEKKNVDYFLKIEGEVSTKELYKTIEKLNNINQIITSYSIDPSNLKSKDFLIF</sequence>
<dbReference type="InterPro" id="IPR047690">
    <property type="entry name" value="IPExxxVDY_fam"/>
</dbReference>
<dbReference type="AlphaFoldDB" id="A0A1D8P9S6"/>
<dbReference type="EMBL" id="CP017478">
    <property type="protein sequence ID" value="AOW21334.1"/>
    <property type="molecule type" value="Genomic_DNA"/>
</dbReference>
<dbReference type="NCBIfam" id="NF033205">
    <property type="entry name" value="IPExxxVDY"/>
    <property type="match status" value="1"/>
</dbReference>
<dbReference type="RefSeq" id="WP_070237482.1">
    <property type="nucleotide sequence ID" value="NZ_CP017478.1"/>
</dbReference>
<reference evidence="1 2" key="1">
    <citation type="submission" date="2016-10" db="EMBL/GenBank/DDBJ databases">
        <title>Lutibacter sp. LPB0138, isolated from marine gastropod.</title>
        <authorList>
            <person name="Kim E."/>
            <person name="Yi H."/>
        </authorList>
    </citation>
    <scope>NUCLEOTIDE SEQUENCE [LARGE SCALE GENOMIC DNA]</scope>
    <source>
        <strain evidence="1 2">LPB0138</strain>
    </source>
</reference>
<organism evidence="1 2">
    <name type="scientific">Urechidicola croceus</name>
    <dbReference type="NCBI Taxonomy" id="1850246"/>
    <lineage>
        <taxon>Bacteria</taxon>
        <taxon>Pseudomonadati</taxon>
        <taxon>Bacteroidota</taxon>
        <taxon>Flavobacteriia</taxon>
        <taxon>Flavobacteriales</taxon>
        <taxon>Flavobacteriaceae</taxon>
        <taxon>Urechidicola</taxon>
    </lineage>
</organism>
<dbReference type="KEGG" id="lul:LPB138_11870"/>
<evidence type="ECO:0000313" key="2">
    <source>
        <dbReference type="Proteomes" id="UP000176050"/>
    </source>
</evidence>
<gene>
    <name evidence="1" type="ORF">LPB138_11870</name>
</gene>